<evidence type="ECO:0000256" key="3">
    <source>
        <dbReference type="ARBA" id="ARBA00022692"/>
    </source>
</evidence>
<dbReference type="GO" id="GO:0043190">
    <property type="term" value="C:ATP-binding cassette (ABC) transporter complex"/>
    <property type="evidence" value="ECO:0007669"/>
    <property type="project" value="TreeGrafter"/>
</dbReference>
<dbReference type="Proteomes" id="UP000276437">
    <property type="component" value="Chromosome"/>
</dbReference>
<evidence type="ECO:0000256" key="4">
    <source>
        <dbReference type="ARBA" id="ARBA00022989"/>
    </source>
</evidence>
<gene>
    <name evidence="7" type="ORF">MAMMFC1_02566</name>
</gene>
<feature type="transmembrane region" description="Helical" evidence="6">
    <location>
        <begin position="100"/>
        <end position="118"/>
    </location>
</feature>
<evidence type="ECO:0000256" key="1">
    <source>
        <dbReference type="ARBA" id="ARBA00004651"/>
    </source>
</evidence>
<keyword evidence="5 6" id="KW-0472">Membrane</keyword>
<comment type="subcellular location">
    <subcellularLocation>
        <location evidence="1">Cell membrane</location>
        <topology evidence="1">Multi-pass membrane protein</topology>
    </subcellularLocation>
</comment>
<evidence type="ECO:0000256" key="5">
    <source>
        <dbReference type="ARBA" id="ARBA00023136"/>
    </source>
</evidence>
<dbReference type="OrthoDB" id="9780716at2"/>
<sequence>MRIIDKCIIREMLGPFIFGVCAFSSVFIGGGTLFRIAQYISKYGASIKVVIQLFLYNIPSVIMWTFPMSVLLATLMCFGRLSGCGELTAMRAAGQSFYRLALPVFITAFSIFVFSVVFNETVVPSATAAYNRLVFYEIEHNTKLKSQEHLVLLNKNQGAVNRLTYATKYDENTRSMLDVTVQEFENNIPVRVQTAQRAVWEDGRWVFYSGIMQDLSGDGSIHALHFDQQEVPVEKNEFANNASEPEEMTIKQLKQTIQVLPGNSQEKRRYEVELHQRLSIPAACLVFALIGSPLGVTSQRVSSSNGLGISVLVIFLYYIIMTGSTVAAQNGAISPVLAAWLPNIAGGAIGLRLILKAAA</sequence>
<dbReference type="PANTHER" id="PTHR33529:SF6">
    <property type="entry name" value="YJGP_YJGQ FAMILY PERMEASE"/>
    <property type="match status" value="1"/>
</dbReference>
<dbReference type="KEGG" id="mana:MAMMFC1_02566"/>
<feature type="transmembrane region" description="Helical" evidence="6">
    <location>
        <begin position="303"/>
        <end position="320"/>
    </location>
</feature>
<dbReference type="PANTHER" id="PTHR33529">
    <property type="entry name" value="SLR0882 PROTEIN-RELATED"/>
    <property type="match status" value="1"/>
</dbReference>
<protein>
    <submittedName>
        <fullName evidence="7">Putative permease YjgP/YjgQ family protein</fullName>
    </submittedName>
</protein>
<evidence type="ECO:0000313" key="7">
    <source>
        <dbReference type="EMBL" id="BBB91881.1"/>
    </source>
</evidence>
<name>A0A348ALD3_9FIRM</name>
<feature type="transmembrane region" description="Helical" evidence="6">
    <location>
        <begin position="12"/>
        <end position="34"/>
    </location>
</feature>
<evidence type="ECO:0000313" key="8">
    <source>
        <dbReference type="Proteomes" id="UP000276437"/>
    </source>
</evidence>
<dbReference type="Pfam" id="PF03739">
    <property type="entry name" value="LptF_LptG"/>
    <property type="match status" value="1"/>
</dbReference>
<dbReference type="RefSeq" id="WP_126308847.1">
    <property type="nucleotide sequence ID" value="NZ_AP018449.1"/>
</dbReference>
<evidence type="ECO:0000256" key="2">
    <source>
        <dbReference type="ARBA" id="ARBA00022475"/>
    </source>
</evidence>
<dbReference type="InterPro" id="IPR005495">
    <property type="entry name" value="LptG/LptF_permease"/>
</dbReference>
<feature type="transmembrane region" description="Helical" evidence="6">
    <location>
        <begin position="54"/>
        <end position="79"/>
    </location>
</feature>
<keyword evidence="3 6" id="KW-0812">Transmembrane</keyword>
<evidence type="ECO:0000256" key="6">
    <source>
        <dbReference type="SAM" id="Phobius"/>
    </source>
</evidence>
<accession>A0A348ALD3</accession>
<reference evidence="7 8" key="1">
    <citation type="journal article" date="2018" name="Int. J. Syst. Evol. Microbiol.">
        <title>Methylomusa anaerophila gen. nov., sp. nov., an anaerobic methanol-utilizing bacterium isolated from a microbial fuel cell.</title>
        <authorList>
            <person name="Amano N."/>
            <person name="Yamamuro A."/>
            <person name="Miyahara M."/>
            <person name="Kouzuma A."/>
            <person name="Abe T."/>
            <person name="Watanabe K."/>
        </authorList>
    </citation>
    <scope>NUCLEOTIDE SEQUENCE [LARGE SCALE GENOMIC DNA]</scope>
    <source>
        <strain evidence="7 8">MMFC1</strain>
    </source>
</reference>
<proteinExistence type="predicted"/>
<organism evidence="7 8">
    <name type="scientific">Methylomusa anaerophila</name>
    <dbReference type="NCBI Taxonomy" id="1930071"/>
    <lineage>
        <taxon>Bacteria</taxon>
        <taxon>Bacillati</taxon>
        <taxon>Bacillota</taxon>
        <taxon>Negativicutes</taxon>
        <taxon>Selenomonadales</taxon>
        <taxon>Sporomusaceae</taxon>
        <taxon>Methylomusa</taxon>
    </lineage>
</organism>
<dbReference type="AlphaFoldDB" id="A0A348ALD3"/>
<keyword evidence="4 6" id="KW-1133">Transmembrane helix</keyword>
<keyword evidence="2" id="KW-1003">Cell membrane</keyword>
<keyword evidence="8" id="KW-1185">Reference proteome</keyword>
<feature type="transmembrane region" description="Helical" evidence="6">
    <location>
        <begin position="332"/>
        <end position="355"/>
    </location>
</feature>
<dbReference type="EMBL" id="AP018449">
    <property type="protein sequence ID" value="BBB91881.1"/>
    <property type="molecule type" value="Genomic_DNA"/>
</dbReference>
<feature type="transmembrane region" description="Helical" evidence="6">
    <location>
        <begin position="278"/>
        <end position="296"/>
    </location>
</feature>
<dbReference type="GO" id="GO:0015920">
    <property type="term" value="P:lipopolysaccharide transport"/>
    <property type="evidence" value="ECO:0007669"/>
    <property type="project" value="TreeGrafter"/>
</dbReference>